<name>A0A4R5YFD1_9MICO</name>
<evidence type="ECO:0000313" key="1">
    <source>
        <dbReference type="EMBL" id="TDL43851.1"/>
    </source>
</evidence>
<dbReference type="EMBL" id="SMZX01000002">
    <property type="protein sequence ID" value="TDL43851.1"/>
    <property type="molecule type" value="Genomic_DNA"/>
</dbReference>
<proteinExistence type="predicted"/>
<evidence type="ECO:0000313" key="2">
    <source>
        <dbReference type="Proteomes" id="UP000295633"/>
    </source>
</evidence>
<dbReference type="AlphaFoldDB" id="A0A4R5YFD1"/>
<protein>
    <submittedName>
        <fullName evidence="1">Uncharacterized protein</fullName>
    </submittedName>
</protein>
<organism evidence="1 2">
    <name type="scientific">Microbacterium oleivorans</name>
    <dbReference type="NCBI Taxonomy" id="273677"/>
    <lineage>
        <taxon>Bacteria</taxon>
        <taxon>Bacillati</taxon>
        <taxon>Actinomycetota</taxon>
        <taxon>Actinomycetes</taxon>
        <taxon>Micrococcales</taxon>
        <taxon>Microbacteriaceae</taxon>
        <taxon>Microbacterium</taxon>
    </lineage>
</organism>
<accession>A0A4R5YFD1</accession>
<dbReference type="Proteomes" id="UP000295633">
    <property type="component" value="Unassembled WGS sequence"/>
</dbReference>
<comment type="caution">
    <text evidence="1">The sequence shown here is derived from an EMBL/GenBank/DDBJ whole genome shotgun (WGS) entry which is preliminary data.</text>
</comment>
<gene>
    <name evidence="1" type="ORF">E2R54_11720</name>
</gene>
<sequence length="155" mass="17635">MTDNTERDALARAIQRDVWDAEKRTPEFGPQKVADRALAWMRENGYEKREPDAHREAVMYADDIPEGTDYLPGTTTPIPEDYERHYCEEDGEDWPCAAVREREPVVVDDAIRILTETLDKTEVRPEHLYEAVHRLVAGITDALAALTPDGQEAGR</sequence>
<dbReference type="RefSeq" id="WP_133399852.1">
    <property type="nucleotide sequence ID" value="NZ_SMZX01000002.1"/>
</dbReference>
<reference evidence="1 2" key="1">
    <citation type="submission" date="2019-03" db="EMBL/GenBank/DDBJ databases">
        <title>Genome Sequencing and Assembly of Various Microbes Isolated from Partially Reclaimed Soil and Acid Mine Drainage (AMD) Site.</title>
        <authorList>
            <person name="Steinbock B."/>
            <person name="Bechtold R."/>
            <person name="Sevigny J.L."/>
            <person name="Thomas D."/>
            <person name="Cuthill L.R."/>
            <person name="Aveiro Johannsen E.J."/>
            <person name="Thomas K."/>
            <person name="Ghosh A."/>
        </authorList>
    </citation>
    <scope>NUCLEOTIDE SEQUENCE [LARGE SCALE GENOMIC DNA]</scope>
    <source>
        <strain evidence="1 2">F-B2</strain>
    </source>
</reference>